<proteinExistence type="predicted"/>
<dbReference type="EMBL" id="MBFR01000341">
    <property type="protein sequence ID" value="PVU89071.1"/>
    <property type="molecule type" value="Genomic_DNA"/>
</dbReference>
<dbReference type="Proteomes" id="UP000245383">
    <property type="component" value="Unassembled WGS sequence"/>
</dbReference>
<accession>A0A2T9Y9Q9</accession>
<sequence length="141" mass="16441">MGRQSTCAQNNETSEFINIVLIDELAEKSEGTDAQMQNLEKFLGKTLVQKKLRILDLNSLKYWKIQQNQKPLMPDFFNISTQNQNVPQNNKKILANKLLEKDYPTKNTMKISSDLAKMNKDLKIKNEKKMHTFQNYFNANI</sequence>
<dbReference type="AlphaFoldDB" id="A0A2T9Y9Q9"/>
<keyword evidence="2" id="KW-1185">Reference proteome</keyword>
<reference evidence="1 2" key="1">
    <citation type="journal article" date="2018" name="MBio">
        <title>Comparative Genomics Reveals the Core Gene Toolbox for the Fungus-Insect Symbiosis.</title>
        <authorList>
            <person name="Wang Y."/>
            <person name="Stata M."/>
            <person name="Wang W."/>
            <person name="Stajich J.E."/>
            <person name="White M.M."/>
            <person name="Moncalvo J.M."/>
        </authorList>
    </citation>
    <scope>NUCLEOTIDE SEQUENCE [LARGE SCALE GENOMIC DNA]</scope>
    <source>
        <strain evidence="1 2">SWE-8-4</strain>
    </source>
</reference>
<name>A0A2T9Y9Q9_9FUNG</name>
<evidence type="ECO:0000313" key="1">
    <source>
        <dbReference type="EMBL" id="PVU89071.1"/>
    </source>
</evidence>
<gene>
    <name evidence="1" type="ORF">BB561_005560</name>
</gene>
<protein>
    <submittedName>
        <fullName evidence="1">Uncharacterized protein</fullName>
    </submittedName>
</protein>
<organism evidence="1 2">
    <name type="scientific">Smittium simulii</name>
    <dbReference type="NCBI Taxonomy" id="133385"/>
    <lineage>
        <taxon>Eukaryota</taxon>
        <taxon>Fungi</taxon>
        <taxon>Fungi incertae sedis</taxon>
        <taxon>Zoopagomycota</taxon>
        <taxon>Kickxellomycotina</taxon>
        <taxon>Harpellomycetes</taxon>
        <taxon>Harpellales</taxon>
        <taxon>Legeriomycetaceae</taxon>
        <taxon>Smittium</taxon>
    </lineage>
</organism>
<comment type="caution">
    <text evidence="1">The sequence shown here is derived from an EMBL/GenBank/DDBJ whole genome shotgun (WGS) entry which is preliminary data.</text>
</comment>
<evidence type="ECO:0000313" key="2">
    <source>
        <dbReference type="Proteomes" id="UP000245383"/>
    </source>
</evidence>